<organism evidence="6 7">
    <name type="scientific">Buttiauxella ferragutiae ATCC 51602</name>
    <dbReference type="NCBI Taxonomy" id="1354252"/>
    <lineage>
        <taxon>Bacteria</taxon>
        <taxon>Pseudomonadati</taxon>
        <taxon>Pseudomonadota</taxon>
        <taxon>Gammaproteobacteria</taxon>
        <taxon>Enterobacterales</taxon>
        <taxon>Enterobacteriaceae</taxon>
        <taxon>Buttiauxella</taxon>
    </lineage>
</organism>
<dbReference type="Gene3D" id="2.115.10.20">
    <property type="entry name" value="Glycosyl hydrolase domain, family 43"/>
    <property type="match status" value="1"/>
</dbReference>
<comment type="similarity">
    <text evidence="1 4">Belongs to the glycosyl hydrolase 43 family.</text>
</comment>
<protein>
    <submittedName>
        <fullName evidence="6">Beta-xylosidase</fullName>
        <ecNumber evidence="6">3.2.1.-</ecNumber>
        <ecNumber evidence="6">3.2.1.37</ecNumber>
    </submittedName>
</protein>
<keyword evidence="7" id="KW-1185">Reference proteome</keyword>
<evidence type="ECO:0000313" key="6">
    <source>
        <dbReference type="EMBL" id="OAT24577.1"/>
    </source>
</evidence>
<dbReference type="EC" id="3.2.1.37" evidence="6"/>
<dbReference type="InterPro" id="IPR051795">
    <property type="entry name" value="Glycosyl_Hydrlase_43"/>
</dbReference>
<dbReference type="Proteomes" id="UP000078407">
    <property type="component" value="Unassembled WGS sequence"/>
</dbReference>
<dbReference type="SUPFAM" id="SSF75005">
    <property type="entry name" value="Arabinanase/levansucrase/invertase"/>
    <property type="match status" value="1"/>
</dbReference>
<feature type="domain" description="Beta-xylosidase C-terminal Concanavalin A-like" evidence="5">
    <location>
        <begin position="334"/>
        <end position="535"/>
    </location>
</feature>
<dbReference type="GO" id="GO:0009044">
    <property type="term" value="F:xylan 1,4-beta-xylosidase activity"/>
    <property type="evidence" value="ECO:0007669"/>
    <property type="project" value="UniProtKB-EC"/>
</dbReference>
<dbReference type="Pfam" id="PF17851">
    <property type="entry name" value="GH43_C2"/>
    <property type="match status" value="1"/>
</dbReference>
<dbReference type="InterPro" id="IPR041542">
    <property type="entry name" value="GH43_C2"/>
</dbReference>
<dbReference type="PANTHER" id="PTHR42812:SF12">
    <property type="entry name" value="BETA-XYLOSIDASE-RELATED"/>
    <property type="match status" value="1"/>
</dbReference>
<dbReference type="EC" id="3.2.1.-" evidence="6"/>
<keyword evidence="2 4" id="KW-0378">Hydrolase</keyword>
<dbReference type="InterPro" id="IPR006710">
    <property type="entry name" value="Glyco_hydro_43"/>
</dbReference>
<proteinExistence type="inferred from homology"/>
<evidence type="ECO:0000259" key="5">
    <source>
        <dbReference type="Pfam" id="PF17851"/>
    </source>
</evidence>
<reference evidence="6 7" key="1">
    <citation type="submission" date="2016-04" db="EMBL/GenBank/DDBJ databases">
        <title>ATOL: Assembling a taxonomically balanced genome-scale reconstruction of the evolutionary history of the Enterobacteriaceae.</title>
        <authorList>
            <person name="Plunkett G.III."/>
            <person name="Neeno-Eckwall E.C."/>
            <person name="Glasner J.D."/>
            <person name="Perna N.T."/>
        </authorList>
    </citation>
    <scope>NUCLEOTIDE SEQUENCE [LARGE SCALE GENOMIC DNA]</scope>
    <source>
        <strain evidence="6 7">ATCC 51602</strain>
    </source>
</reference>
<evidence type="ECO:0000256" key="1">
    <source>
        <dbReference type="ARBA" id="ARBA00009865"/>
    </source>
</evidence>
<evidence type="ECO:0000256" key="4">
    <source>
        <dbReference type="RuleBase" id="RU361187"/>
    </source>
</evidence>
<accession>A0ABX2W260</accession>
<dbReference type="CDD" id="cd09000">
    <property type="entry name" value="GH43_SXA-like"/>
    <property type="match status" value="1"/>
</dbReference>
<dbReference type="Pfam" id="PF04616">
    <property type="entry name" value="Glyco_hydro_43"/>
    <property type="match status" value="1"/>
</dbReference>
<gene>
    <name evidence="6" type="ORF">M976_04346</name>
</gene>
<dbReference type="Gene3D" id="2.60.120.200">
    <property type="match status" value="1"/>
</dbReference>
<dbReference type="RefSeq" id="WP_064548810.1">
    <property type="nucleotide sequence ID" value="NZ_LXEQ01000062.1"/>
</dbReference>
<sequence>MYNITNPILKGFNPDPSLCRQGEDYYIATSTFEWFPGVRIYHSRDLKHWSLVSCPLDRVSMLDMKGNPDSGGIWAPCLSYADGQFWLLYTDVKIVDSPWKNGRNYLVTAPSVEGPWSEPVAMGNGGFDPSLFHDTDGRKYYVYRPWGPRHHSNPHNTIVLQEYFSEQKKLSSERKTLFTGTPLGYTEGAHIYQKEGYYYLMVAEGGTSYEHAVVVLRSTTLDGPWELHPETTVMTSWHLPENPLQKSGHGSLLETHTGEWYMAYLTSRPQRLPGIPLLAAGGRGYCSLGRETGITGLEWRDGWPYVKGGKHAAQTVAGPQMQESTPTDDENWFEDFDGESLNPELQTLRIPFDENLGSLTEHRGFLRLYGNDSLNSRFTQSTVARRWQHFVFQAETRMQFSPAHFQQSAGLTCYYNTKNWSYCFMDWEEGRGRTLKIIQLDRNVPAWPLHDEPIQVPDNVESVWLRVNVDRLSYYYSYSFDGKNWQTIPLTFEAWKLSDDYIAGRGFFTGAFVGLHCEDISGDGCHADFDYFSYQPAAES</sequence>
<dbReference type="InterPro" id="IPR013320">
    <property type="entry name" value="ConA-like_dom_sf"/>
</dbReference>
<dbReference type="PANTHER" id="PTHR42812">
    <property type="entry name" value="BETA-XYLOSIDASE"/>
    <property type="match status" value="1"/>
</dbReference>
<comment type="caution">
    <text evidence="6">The sequence shown here is derived from an EMBL/GenBank/DDBJ whole genome shotgun (WGS) entry which is preliminary data.</text>
</comment>
<dbReference type="EMBL" id="LXEQ01000062">
    <property type="protein sequence ID" value="OAT24577.1"/>
    <property type="molecule type" value="Genomic_DNA"/>
</dbReference>
<keyword evidence="3 4" id="KW-0326">Glycosidase</keyword>
<evidence type="ECO:0000256" key="3">
    <source>
        <dbReference type="ARBA" id="ARBA00023295"/>
    </source>
</evidence>
<dbReference type="InterPro" id="IPR023296">
    <property type="entry name" value="Glyco_hydro_beta-prop_sf"/>
</dbReference>
<dbReference type="SUPFAM" id="SSF49899">
    <property type="entry name" value="Concanavalin A-like lectins/glucanases"/>
    <property type="match status" value="1"/>
</dbReference>
<evidence type="ECO:0000313" key="7">
    <source>
        <dbReference type="Proteomes" id="UP000078407"/>
    </source>
</evidence>
<name>A0ABX2W260_9ENTR</name>
<evidence type="ECO:0000256" key="2">
    <source>
        <dbReference type="ARBA" id="ARBA00022801"/>
    </source>
</evidence>